<evidence type="ECO:0000256" key="1">
    <source>
        <dbReference type="SAM" id="MobiDB-lite"/>
    </source>
</evidence>
<dbReference type="RefSeq" id="WP_306864092.1">
    <property type="nucleotide sequence ID" value="NZ_JAUSRB010000002.1"/>
</dbReference>
<dbReference type="Proteomes" id="UP001230426">
    <property type="component" value="Unassembled WGS sequence"/>
</dbReference>
<reference evidence="2 3" key="1">
    <citation type="submission" date="2023-07" db="EMBL/GenBank/DDBJ databases">
        <title>Sequencing the genomes of 1000 actinobacteria strains.</title>
        <authorList>
            <person name="Klenk H.-P."/>
        </authorList>
    </citation>
    <scope>NUCLEOTIDE SEQUENCE [LARGE SCALE GENOMIC DNA]</scope>
    <source>
        <strain evidence="2 3">DSM 44109</strain>
    </source>
</reference>
<gene>
    <name evidence="2" type="ORF">J2S55_004427</name>
</gene>
<feature type="compositionally biased region" description="Basic and acidic residues" evidence="1">
    <location>
        <begin position="33"/>
        <end position="44"/>
    </location>
</feature>
<evidence type="ECO:0000313" key="2">
    <source>
        <dbReference type="EMBL" id="MDP9865161.1"/>
    </source>
</evidence>
<name>A0ABT9R8E5_9ACTN</name>
<keyword evidence="3" id="KW-1185">Reference proteome</keyword>
<proteinExistence type="predicted"/>
<feature type="region of interest" description="Disordered" evidence="1">
    <location>
        <begin position="1"/>
        <end position="44"/>
    </location>
</feature>
<protein>
    <submittedName>
        <fullName evidence="2">Uncharacterized protein</fullName>
    </submittedName>
</protein>
<sequence>MPATLSPPAGSAGGRVAHQRAGRADRTLGPASELREAPADPDTDLAREEAAVRRQRAMLAELTHTGHDPAPAAGPGHSFAELEQLFPARRGVVWLLVG</sequence>
<organism evidence="2 3">
    <name type="scientific">Streptosporangium brasiliense</name>
    <dbReference type="NCBI Taxonomy" id="47480"/>
    <lineage>
        <taxon>Bacteria</taxon>
        <taxon>Bacillati</taxon>
        <taxon>Actinomycetota</taxon>
        <taxon>Actinomycetes</taxon>
        <taxon>Streptosporangiales</taxon>
        <taxon>Streptosporangiaceae</taxon>
        <taxon>Streptosporangium</taxon>
    </lineage>
</organism>
<accession>A0ABT9R8E5</accession>
<dbReference type="EMBL" id="JAUSRB010000002">
    <property type="protein sequence ID" value="MDP9865161.1"/>
    <property type="molecule type" value="Genomic_DNA"/>
</dbReference>
<evidence type="ECO:0000313" key="3">
    <source>
        <dbReference type="Proteomes" id="UP001230426"/>
    </source>
</evidence>
<comment type="caution">
    <text evidence="2">The sequence shown here is derived from an EMBL/GenBank/DDBJ whole genome shotgun (WGS) entry which is preliminary data.</text>
</comment>